<keyword evidence="7" id="KW-1185">Reference proteome</keyword>
<accession>A0A1I6L4A4</accession>
<dbReference type="PANTHER" id="PTHR33254">
    <property type="entry name" value="4-HYDROXY-4-METHYL-2-OXOGLUTARATE ALDOLASE 3-RELATED"/>
    <property type="match status" value="1"/>
</dbReference>
<dbReference type="Gene3D" id="3.50.30.40">
    <property type="entry name" value="Ribonuclease E inhibitor RraA/RraA-like"/>
    <property type="match status" value="1"/>
</dbReference>
<keyword evidence="5" id="KW-0479">Metal-binding</keyword>
<evidence type="ECO:0000313" key="6">
    <source>
        <dbReference type="EMBL" id="SFR98301.1"/>
    </source>
</evidence>
<reference evidence="6 7" key="1">
    <citation type="submission" date="2016-10" db="EMBL/GenBank/DDBJ databases">
        <authorList>
            <person name="de Groot N.N."/>
        </authorList>
    </citation>
    <scope>NUCLEOTIDE SEQUENCE [LARGE SCALE GENOMIC DNA]</scope>
    <source>
        <strain evidence="6 7">DSM 21001</strain>
    </source>
</reference>
<dbReference type="EMBL" id="FOZL01000001">
    <property type="protein sequence ID" value="SFR98301.1"/>
    <property type="molecule type" value="Genomic_DNA"/>
</dbReference>
<organism evidence="6 7">
    <name type="scientific">Granulicella pectinivorans</name>
    <dbReference type="NCBI Taxonomy" id="474950"/>
    <lineage>
        <taxon>Bacteria</taxon>
        <taxon>Pseudomonadati</taxon>
        <taxon>Acidobacteriota</taxon>
        <taxon>Terriglobia</taxon>
        <taxon>Terriglobales</taxon>
        <taxon>Acidobacteriaceae</taxon>
        <taxon>Granulicella</taxon>
    </lineage>
</organism>
<dbReference type="InterPro" id="IPR036704">
    <property type="entry name" value="RraA/RraA-like_sf"/>
</dbReference>
<dbReference type="GO" id="GO:0046872">
    <property type="term" value="F:metal ion binding"/>
    <property type="evidence" value="ECO:0007669"/>
    <property type="project" value="UniProtKB-KW"/>
</dbReference>
<dbReference type="GO" id="GO:0047443">
    <property type="term" value="F:4-hydroxy-4-methyl-2-oxoglutarate aldolase activity"/>
    <property type="evidence" value="ECO:0007669"/>
    <property type="project" value="TreeGrafter"/>
</dbReference>
<feature type="binding site" evidence="5">
    <location>
        <position position="126"/>
    </location>
    <ligand>
        <name>Mg(2+)</name>
        <dbReference type="ChEBI" id="CHEBI:18420"/>
    </ligand>
</feature>
<dbReference type="AlphaFoldDB" id="A0A1I6L4A4"/>
<dbReference type="Proteomes" id="UP000199024">
    <property type="component" value="Unassembled WGS sequence"/>
</dbReference>
<feature type="binding site" evidence="5">
    <location>
        <begin position="103"/>
        <end position="106"/>
    </location>
    <ligand>
        <name>substrate</name>
    </ligand>
</feature>
<comment type="cofactor">
    <cofactor evidence="1">
        <name>a divalent metal cation</name>
        <dbReference type="ChEBI" id="CHEBI:60240"/>
    </cofactor>
</comment>
<proteinExistence type="predicted"/>
<comment type="cofactor">
    <cofactor evidence="5">
        <name>Mg(2+)</name>
        <dbReference type="ChEBI" id="CHEBI:18420"/>
    </cofactor>
</comment>
<dbReference type="STRING" id="474950.SAMN05421771_0241"/>
<keyword evidence="5" id="KW-0460">Magnesium</keyword>
<evidence type="ECO:0000256" key="1">
    <source>
        <dbReference type="ARBA" id="ARBA00001968"/>
    </source>
</evidence>
<name>A0A1I6L4A4_9BACT</name>
<evidence type="ECO:0000256" key="5">
    <source>
        <dbReference type="PIRSR" id="PIRSR605493-1"/>
    </source>
</evidence>
<dbReference type="GO" id="GO:0008948">
    <property type="term" value="F:oxaloacetate decarboxylase activity"/>
    <property type="evidence" value="ECO:0007669"/>
    <property type="project" value="TreeGrafter"/>
</dbReference>
<evidence type="ECO:0000256" key="3">
    <source>
        <dbReference type="ARBA" id="ARBA00029596"/>
    </source>
</evidence>
<protein>
    <recommendedName>
        <fullName evidence="2">Putative 4-hydroxy-4-methyl-2-oxoglutarate aldolase</fullName>
    </recommendedName>
    <alternativeName>
        <fullName evidence="3">Regulator of ribonuclease activity homolog</fullName>
    </alternativeName>
    <alternativeName>
        <fullName evidence="4">RraA-like protein</fullName>
    </alternativeName>
</protein>
<evidence type="ECO:0000256" key="4">
    <source>
        <dbReference type="ARBA" id="ARBA00030169"/>
    </source>
</evidence>
<sequence length="225" mass="24457">MSEQSLASTIESERFALIRSTLYTPVIGDILDTLGYFHQFLPQAIQPMQQEMRLVGRALPVQIADAWGKQLAPFGKMTEVLDSINPFDIYIATGGSMNCAAWGEIMTATAKVRKGAGAILDGFHRDTPRVLEQCWPVFSRGRYAQDAGVRSKVVDFGCRIEIGGVAIDPGDLIVADLDGVVVVPRCVEEQVIELALAKAKGEKVVRKAIEAGMSSTEAFHTFGIL</sequence>
<dbReference type="InterPro" id="IPR005493">
    <property type="entry name" value="RraA/RraA-like"/>
</dbReference>
<feature type="binding site" evidence="5">
    <location>
        <position position="125"/>
    </location>
    <ligand>
        <name>substrate</name>
    </ligand>
</feature>
<dbReference type="OrthoDB" id="9784786at2"/>
<dbReference type="CDD" id="cd16841">
    <property type="entry name" value="RraA_family"/>
    <property type="match status" value="1"/>
</dbReference>
<dbReference type="PANTHER" id="PTHR33254:SF4">
    <property type="entry name" value="4-HYDROXY-4-METHYL-2-OXOGLUTARATE ALDOLASE 3-RELATED"/>
    <property type="match status" value="1"/>
</dbReference>
<dbReference type="Pfam" id="PF03737">
    <property type="entry name" value="RraA-like"/>
    <property type="match status" value="1"/>
</dbReference>
<evidence type="ECO:0000256" key="2">
    <source>
        <dbReference type="ARBA" id="ARBA00016549"/>
    </source>
</evidence>
<evidence type="ECO:0000313" key="7">
    <source>
        <dbReference type="Proteomes" id="UP000199024"/>
    </source>
</evidence>
<dbReference type="SUPFAM" id="SSF89562">
    <property type="entry name" value="RraA-like"/>
    <property type="match status" value="1"/>
</dbReference>
<gene>
    <name evidence="6" type="ORF">SAMN05421771_0241</name>
</gene>